<dbReference type="PANTHER" id="PTHR47331">
    <property type="entry name" value="PHD-TYPE DOMAIN-CONTAINING PROTEIN"/>
    <property type="match status" value="1"/>
</dbReference>
<dbReference type="KEGG" id="goe:108864996"/>
<accession>A0AAJ7L7T0</accession>
<dbReference type="GeneID" id="108864996"/>
<proteinExistence type="predicted"/>
<evidence type="ECO:0000313" key="2">
    <source>
        <dbReference type="RefSeq" id="XP_018497096.1"/>
    </source>
</evidence>
<keyword evidence="1" id="KW-1185">Reference proteome</keyword>
<dbReference type="Proteomes" id="UP000694867">
    <property type="component" value="Unplaced"/>
</dbReference>
<evidence type="ECO:0000313" key="1">
    <source>
        <dbReference type="Proteomes" id="UP000694867"/>
    </source>
</evidence>
<feature type="non-terminal residue" evidence="2">
    <location>
        <position position="1"/>
    </location>
</feature>
<dbReference type="RefSeq" id="XP_018497096.1">
    <property type="nucleotide sequence ID" value="XM_018641580.1"/>
</dbReference>
<dbReference type="PANTHER" id="PTHR47331:SF5">
    <property type="entry name" value="RIBONUCLEASE H"/>
    <property type="match status" value="1"/>
</dbReference>
<name>A0AAJ7L7T0_9ACAR</name>
<reference evidence="2" key="1">
    <citation type="submission" date="2025-08" db="UniProtKB">
        <authorList>
            <consortium name="RefSeq"/>
        </authorList>
    </citation>
    <scope>IDENTIFICATION</scope>
</reference>
<dbReference type="AlphaFoldDB" id="A0AAJ7L7T0"/>
<organism evidence="1 2">
    <name type="scientific">Galendromus occidentalis</name>
    <name type="common">western predatory mite</name>
    <dbReference type="NCBI Taxonomy" id="34638"/>
    <lineage>
        <taxon>Eukaryota</taxon>
        <taxon>Metazoa</taxon>
        <taxon>Ecdysozoa</taxon>
        <taxon>Arthropoda</taxon>
        <taxon>Chelicerata</taxon>
        <taxon>Arachnida</taxon>
        <taxon>Acari</taxon>
        <taxon>Parasitiformes</taxon>
        <taxon>Mesostigmata</taxon>
        <taxon>Gamasina</taxon>
        <taxon>Phytoseioidea</taxon>
        <taxon>Phytoseiidae</taxon>
        <taxon>Typhlodrominae</taxon>
        <taxon>Galendromus</taxon>
    </lineage>
</organism>
<feature type="non-terminal residue" evidence="2">
    <location>
        <position position="228"/>
    </location>
</feature>
<gene>
    <name evidence="2" type="primary">LOC108864996</name>
</gene>
<protein>
    <submittedName>
        <fullName evidence="2">Uncharacterized protein LOC108864996</fullName>
    </submittedName>
</protein>
<sequence>PETKKLWFSGPEWLQHDEELLGQKVARENAALSRKTDIAVSDPERKPKVSTCLSAVRDRTVSKDNIFFENTFSSWRKCVRFWSLMLRLKEKARFARQRGLNKEKAAPTPARRKFNEIDASEMISAKSSLIQLVQKTHFAEEYENRCTNVKKTSVLYQYTPFSDSEGFIRCRTRLERSRDLTEDEKYPILLPADSNLSSLIVKDIHENRCFHSGGVSAILHALREDFLL</sequence>